<dbReference type="Pfam" id="PF00010">
    <property type="entry name" value="HLH"/>
    <property type="match status" value="1"/>
</dbReference>
<evidence type="ECO:0000256" key="1">
    <source>
        <dbReference type="ARBA" id="ARBA00004123"/>
    </source>
</evidence>
<keyword evidence="5" id="KW-0539">Nucleus</keyword>
<dbReference type="GO" id="GO:0003700">
    <property type="term" value="F:DNA-binding transcription factor activity"/>
    <property type="evidence" value="ECO:0007669"/>
    <property type="project" value="InterPro"/>
</dbReference>
<feature type="compositionally biased region" description="Pro residues" evidence="6">
    <location>
        <begin position="194"/>
        <end position="204"/>
    </location>
</feature>
<evidence type="ECO:0000256" key="3">
    <source>
        <dbReference type="ARBA" id="ARBA00023015"/>
    </source>
</evidence>
<reference evidence="8" key="1">
    <citation type="submission" date="2017-07" db="EMBL/GenBank/DDBJ databases">
        <title>Taro Niue Genome Assembly and Annotation.</title>
        <authorList>
            <person name="Atibalentja N."/>
            <person name="Keating K."/>
            <person name="Fields C.J."/>
        </authorList>
    </citation>
    <scope>NUCLEOTIDE SEQUENCE</scope>
    <source>
        <strain evidence="8">Niue_2</strain>
        <tissue evidence="8">Leaf</tissue>
    </source>
</reference>
<dbReference type="CDD" id="cd11393">
    <property type="entry name" value="bHLH_AtbHLH_like"/>
    <property type="match status" value="1"/>
</dbReference>
<evidence type="ECO:0000256" key="5">
    <source>
        <dbReference type="ARBA" id="ARBA00023242"/>
    </source>
</evidence>
<evidence type="ECO:0000256" key="6">
    <source>
        <dbReference type="SAM" id="MobiDB-lite"/>
    </source>
</evidence>
<feature type="compositionally biased region" description="Basic and acidic residues" evidence="6">
    <location>
        <begin position="138"/>
        <end position="154"/>
    </location>
</feature>
<evidence type="ECO:0000256" key="2">
    <source>
        <dbReference type="ARBA" id="ARBA00005510"/>
    </source>
</evidence>
<dbReference type="SUPFAM" id="SSF47459">
    <property type="entry name" value="HLH, helix-loop-helix DNA-binding domain"/>
    <property type="match status" value="1"/>
</dbReference>
<dbReference type="InterPro" id="IPR045239">
    <property type="entry name" value="bHLH95_bHLH"/>
</dbReference>
<comment type="similarity">
    <text evidence="2">Belongs to the bHLH protein family.</text>
</comment>
<dbReference type="InterPro" id="IPR045843">
    <property type="entry name" value="IND-like"/>
</dbReference>
<dbReference type="AlphaFoldDB" id="A0A843TAM0"/>
<dbReference type="PANTHER" id="PTHR45914">
    <property type="entry name" value="TRANSCRIPTION FACTOR HEC3-RELATED"/>
    <property type="match status" value="1"/>
</dbReference>
<evidence type="ECO:0000256" key="4">
    <source>
        <dbReference type="ARBA" id="ARBA00023163"/>
    </source>
</evidence>
<comment type="subcellular location">
    <subcellularLocation>
        <location evidence="1">Nucleus</location>
    </subcellularLocation>
</comment>
<feature type="domain" description="BHLH" evidence="7">
    <location>
        <begin position="224"/>
        <end position="273"/>
    </location>
</feature>
<sequence>MAAVRVPIAFREKTTFIRRRLSRLLPSVTTPSSPSQRISRVCTCSSGSLPFCSTAEAMEGDLHQNQMPEGFFASVSLLTRIAEVELWRPPLPPPPQQPCDAVMAPPPGLDAGLDCRGQREGRGLHQVGCHTLHMVEQPQDKSEDRRAKAPKREQMTGSDLPISTMEPSSYLDDITRKRLNLGFHRLPPPLPFPSHVSPPLPPPSCSLVDQRAVPRSTASRPSVQQSLPPNTRSRGRRKGISERIRLLGKLMPGDRKMTISDTLEEARKYVKFLEAQVAALQCMPSESRFACPPPSSYAAAALPTLRGLERLTRQQLLHVLVRSPLVQGKLCERGLCVFATEQVILMRQAAERETMLRLHQRQMVLLESGDSTSTVSDD</sequence>
<comment type="caution">
    <text evidence="8">The sequence shown here is derived from an EMBL/GenBank/DDBJ whole genome shotgun (WGS) entry which is preliminary data.</text>
</comment>
<dbReference type="Proteomes" id="UP000652761">
    <property type="component" value="Unassembled WGS sequence"/>
</dbReference>
<dbReference type="PANTHER" id="PTHR45914:SF24">
    <property type="entry name" value="BHLH DOMAIN-CONTAINING PROTEIN"/>
    <property type="match status" value="1"/>
</dbReference>
<dbReference type="Gene3D" id="4.10.280.10">
    <property type="entry name" value="Helix-loop-helix DNA-binding domain"/>
    <property type="match status" value="1"/>
</dbReference>
<proteinExistence type="inferred from homology"/>
<feature type="region of interest" description="Disordered" evidence="6">
    <location>
        <begin position="135"/>
        <end position="167"/>
    </location>
</feature>
<dbReference type="GO" id="GO:0005634">
    <property type="term" value="C:nucleus"/>
    <property type="evidence" value="ECO:0007669"/>
    <property type="project" value="UniProtKB-SubCell"/>
</dbReference>
<feature type="region of interest" description="Disordered" evidence="6">
    <location>
        <begin position="194"/>
        <end position="239"/>
    </location>
</feature>
<dbReference type="SMART" id="SM00353">
    <property type="entry name" value="HLH"/>
    <property type="match status" value="1"/>
</dbReference>
<feature type="compositionally biased region" description="Polar residues" evidence="6">
    <location>
        <begin position="216"/>
        <end position="232"/>
    </location>
</feature>
<evidence type="ECO:0000313" key="9">
    <source>
        <dbReference type="Proteomes" id="UP000652761"/>
    </source>
</evidence>
<dbReference type="InterPro" id="IPR036638">
    <property type="entry name" value="HLH_DNA-bd_sf"/>
</dbReference>
<accession>A0A843TAM0</accession>
<dbReference type="PROSITE" id="PS50888">
    <property type="entry name" value="BHLH"/>
    <property type="match status" value="1"/>
</dbReference>
<keyword evidence="3" id="KW-0805">Transcription regulation</keyword>
<dbReference type="InterPro" id="IPR011598">
    <property type="entry name" value="bHLH_dom"/>
</dbReference>
<name>A0A843TAM0_COLES</name>
<dbReference type="OrthoDB" id="1610519at2759"/>
<organism evidence="8 9">
    <name type="scientific">Colocasia esculenta</name>
    <name type="common">Wild taro</name>
    <name type="synonym">Arum esculentum</name>
    <dbReference type="NCBI Taxonomy" id="4460"/>
    <lineage>
        <taxon>Eukaryota</taxon>
        <taxon>Viridiplantae</taxon>
        <taxon>Streptophyta</taxon>
        <taxon>Embryophyta</taxon>
        <taxon>Tracheophyta</taxon>
        <taxon>Spermatophyta</taxon>
        <taxon>Magnoliopsida</taxon>
        <taxon>Liliopsida</taxon>
        <taxon>Araceae</taxon>
        <taxon>Aroideae</taxon>
        <taxon>Colocasieae</taxon>
        <taxon>Colocasia</taxon>
    </lineage>
</organism>
<keyword evidence="9" id="KW-1185">Reference proteome</keyword>
<evidence type="ECO:0000259" key="7">
    <source>
        <dbReference type="PROSITE" id="PS50888"/>
    </source>
</evidence>
<keyword evidence="4" id="KW-0804">Transcription</keyword>
<gene>
    <name evidence="8" type="ORF">Taro_000419</name>
</gene>
<protein>
    <recommendedName>
        <fullName evidence="7">BHLH domain-containing protein</fullName>
    </recommendedName>
</protein>
<evidence type="ECO:0000313" key="8">
    <source>
        <dbReference type="EMBL" id="MQL68095.1"/>
    </source>
</evidence>
<dbReference type="EMBL" id="NMUH01000008">
    <property type="protein sequence ID" value="MQL68095.1"/>
    <property type="molecule type" value="Genomic_DNA"/>
</dbReference>
<dbReference type="GO" id="GO:0046983">
    <property type="term" value="F:protein dimerization activity"/>
    <property type="evidence" value="ECO:0007669"/>
    <property type="project" value="InterPro"/>
</dbReference>